<name>A0ABM6NDK8_PSEO7</name>
<keyword evidence="3" id="KW-1185">Reference proteome</keyword>
<dbReference type="EMBL" id="CP011924">
    <property type="protein sequence ID" value="ATD06861.1"/>
    <property type="molecule type" value="Genomic_DNA"/>
</dbReference>
<dbReference type="EMBL" id="CP011924">
    <property type="protein sequence ID" value="ATD06858.1"/>
    <property type="molecule type" value="Genomic_DNA"/>
</dbReference>
<reference evidence="2 3" key="1">
    <citation type="submission" date="2015-06" db="EMBL/GenBank/DDBJ databases">
        <authorList>
            <person name="Xie B.-B."/>
            <person name="Rong J.-C."/>
            <person name="Qin Q.-L."/>
            <person name="Zhang Y.-Z."/>
        </authorList>
    </citation>
    <scope>NUCLEOTIDE SEQUENCE [LARGE SCALE GENOMIC DNA]</scope>
    <source>
        <strain evidence="2 3">JCM 20779</strain>
    </source>
</reference>
<evidence type="ECO:0000313" key="2">
    <source>
        <dbReference type="EMBL" id="ATD06861.1"/>
    </source>
</evidence>
<organism evidence="2 3">
    <name type="scientific">Pseudoalteromonas piscicida</name>
    <dbReference type="NCBI Taxonomy" id="43662"/>
    <lineage>
        <taxon>Bacteria</taxon>
        <taxon>Pseudomonadati</taxon>
        <taxon>Pseudomonadota</taxon>
        <taxon>Gammaproteobacteria</taxon>
        <taxon>Alteromonadales</taxon>
        <taxon>Pseudoalteromonadaceae</taxon>
        <taxon>Pseudoalteromonas</taxon>
    </lineage>
</organism>
<gene>
    <name evidence="1" type="ORF">PPIS_a1780</name>
    <name evidence="2" type="ORF">PPIS_a1783</name>
</gene>
<dbReference type="Proteomes" id="UP000016521">
    <property type="component" value="Chromosome I"/>
</dbReference>
<accession>A0ABM6NDK8</accession>
<protein>
    <submittedName>
        <fullName evidence="2">Uncharacterized protein</fullName>
    </submittedName>
</protein>
<sequence>MSRNIRLDAYYSAVSLSITKKHCPISFLLTLPFGYSV</sequence>
<evidence type="ECO:0000313" key="3">
    <source>
        <dbReference type="Proteomes" id="UP000016521"/>
    </source>
</evidence>
<evidence type="ECO:0000313" key="1">
    <source>
        <dbReference type="EMBL" id="ATD06858.1"/>
    </source>
</evidence>
<proteinExistence type="predicted"/>